<evidence type="ECO:0000313" key="2">
    <source>
        <dbReference type="Proteomes" id="UP000790347"/>
    </source>
</evidence>
<proteinExistence type="predicted"/>
<sequence>MHTISYNTDNVPTKKKLINQDLGYNSVYIILKNKNGMDILSYQSGVKNQIESKCGKTPD</sequence>
<gene>
    <name evidence="1" type="ORF">DERF_002907</name>
</gene>
<evidence type="ECO:0000313" key="1">
    <source>
        <dbReference type="EMBL" id="KAH9528999.1"/>
    </source>
</evidence>
<dbReference type="Proteomes" id="UP000790347">
    <property type="component" value="Unassembled WGS sequence"/>
</dbReference>
<protein>
    <submittedName>
        <fullName evidence="1">Uncharacterized protein</fullName>
    </submittedName>
</protein>
<dbReference type="AlphaFoldDB" id="A0A922LAZ2"/>
<dbReference type="EMBL" id="ASGP02000001">
    <property type="protein sequence ID" value="KAH9528999.1"/>
    <property type="molecule type" value="Genomic_DNA"/>
</dbReference>
<reference evidence="1" key="2">
    <citation type="journal article" date="2022" name="Res Sq">
        <title>Comparative Genomics Reveals Insights into the Divergent Evolution of Astigmatic Mites and Household Pest Adaptations.</title>
        <authorList>
            <person name="Xiong Q."/>
            <person name="Wan A.T.-Y."/>
            <person name="Liu X.-Y."/>
            <person name="Fung C.S.-H."/>
            <person name="Xiao X."/>
            <person name="Malainual N."/>
            <person name="Hou J."/>
            <person name="Wang L."/>
            <person name="Wang M."/>
            <person name="Yang K."/>
            <person name="Cui Y."/>
            <person name="Leung E."/>
            <person name="Nong W."/>
            <person name="Shin S.-K."/>
            <person name="Au S."/>
            <person name="Jeong K.Y."/>
            <person name="Chew F.T."/>
            <person name="Hui J."/>
            <person name="Leung T.F."/>
            <person name="Tungtrongchitr A."/>
            <person name="Zhong N."/>
            <person name="Liu Z."/>
            <person name="Tsui S."/>
        </authorList>
    </citation>
    <scope>NUCLEOTIDE SEQUENCE</scope>
    <source>
        <strain evidence="1">Derf</strain>
        <tissue evidence="1">Whole organism</tissue>
    </source>
</reference>
<keyword evidence="2" id="KW-1185">Reference proteome</keyword>
<reference evidence="1" key="1">
    <citation type="submission" date="2013-05" db="EMBL/GenBank/DDBJ databases">
        <authorList>
            <person name="Yim A.K.Y."/>
            <person name="Chan T.F."/>
            <person name="Ji K.M."/>
            <person name="Liu X.Y."/>
            <person name="Zhou J.W."/>
            <person name="Li R.Q."/>
            <person name="Yang K.Y."/>
            <person name="Li J."/>
            <person name="Li M."/>
            <person name="Law P.T.W."/>
            <person name="Wu Y.L."/>
            <person name="Cai Z.L."/>
            <person name="Qin H."/>
            <person name="Bao Y."/>
            <person name="Leung R.K.K."/>
            <person name="Ng P.K.S."/>
            <person name="Zou J."/>
            <person name="Zhong X.J."/>
            <person name="Ran P.X."/>
            <person name="Zhong N.S."/>
            <person name="Liu Z.G."/>
            <person name="Tsui S.K.W."/>
        </authorList>
    </citation>
    <scope>NUCLEOTIDE SEQUENCE</scope>
    <source>
        <strain evidence="1">Derf</strain>
        <tissue evidence="1">Whole organism</tissue>
    </source>
</reference>
<name>A0A922LAZ2_DERFA</name>
<organism evidence="1 2">
    <name type="scientific">Dermatophagoides farinae</name>
    <name type="common">American house dust mite</name>
    <dbReference type="NCBI Taxonomy" id="6954"/>
    <lineage>
        <taxon>Eukaryota</taxon>
        <taxon>Metazoa</taxon>
        <taxon>Ecdysozoa</taxon>
        <taxon>Arthropoda</taxon>
        <taxon>Chelicerata</taxon>
        <taxon>Arachnida</taxon>
        <taxon>Acari</taxon>
        <taxon>Acariformes</taxon>
        <taxon>Sarcoptiformes</taxon>
        <taxon>Astigmata</taxon>
        <taxon>Psoroptidia</taxon>
        <taxon>Analgoidea</taxon>
        <taxon>Pyroglyphidae</taxon>
        <taxon>Dermatophagoidinae</taxon>
        <taxon>Dermatophagoides</taxon>
    </lineage>
</organism>
<comment type="caution">
    <text evidence="1">The sequence shown here is derived from an EMBL/GenBank/DDBJ whole genome shotgun (WGS) entry which is preliminary data.</text>
</comment>
<accession>A0A922LAZ2</accession>